<dbReference type="EMBL" id="JBHPBY010000471">
    <property type="protein sequence ID" value="MFC1853314.1"/>
    <property type="molecule type" value="Genomic_DNA"/>
</dbReference>
<gene>
    <name evidence="1" type="ORF">ACFL27_24210</name>
</gene>
<sequence>MKHFLDAATEFISEIKLNQEVRENITQIERMLTRGKELFQEGLYEECIEKMMSILSIDPSHEEAVVFIKKANELKD</sequence>
<evidence type="ECO:0000313" key="1">
    <source>
        <dbReference type="EMBL" id="MFC1853314.1"/>
    </source>
</evidence>
<dbReference type="Proteomes" id="UP001594351">
    <property type="component" value="Unassembled WGS sequence"/>
</dbReference>
<protein>
    <recommendedName>
        <fullName evidence="3">Tetratricopeptide repeat protein</fullName>
    </recommendedName>
</protein>
<accession>A0ABV6Z4D9</accession>
<name>A0ABV6Z4D9_UNCC1</name>
<evidence type="ECO:0008006" key="3">
    <source>
        <dbReference type="Google" id="ProtNLM"/>
    </source>
</evidence>
<reference evidence="1 2" key="1">
    <citation type="submission" date="2024-09" db="EMBL/GenBank/DDBJ databases">
        <title>Laminarin stimulates single cell rates of sulfate reduction while oxygen inhibits transcriptomic activity in coastal marine sediment.</title>
        <authorList>
            <person name="Lindsay M."/>
            <person name="Orcutt B."/>
            <person name="Emerson D."/>
            <person name="Stepanauskas R."/>
            <person name="D'Angelo T."/>
        </authorList>
    </citation>
    <scope>NUCLEOTIDE SEQUENCE [LARGE SCALE GENOMIC DNA]</scope>
    <source>
        <strain evidence="1">SAG AM-311-K15</strain>
    </source>
</reference>
<keyword evidence="2" id="KW-1185">Reference proteome</keyword>
<evidence type="ECO:0000313" key="2">
    <source>
        <dbReference type="Proteomes" id="UP001594351"/>
    </source>
</evidence>
<dbReference type="Gene3D" id="1.25.40.10">
    <property type="entry name" value="Tetratricopeptide repeat domain"/>
    <property type="match status" value="1"/>
</dbReference>
<dbReference type="InterPro" id="IPR011990">
    <property type="entry name" value="TPR-like_helical_dom_sf"/>
</dbReference>
<proteinExistence type="predicted"/>
<organism evidence="1 2">
    <name type="scientific">candidate division CSSED10-310 bacterium</name>
    <dbReference type="NCBI Taxonomy" id="2855610"/>
    <lineage>
        <taxon>Bacteria</taxon>
        <taxon>Bacteria division CSSED10-310</taxon>
    </lineage>
</organism>
<comment type="caution">
    <text evidence="1">The sequence shown here is derived from an EMBL/GenBank/DDBJ whole genome shotgun (WGS) entry which is preliminary data.</text>
</comment>